<dbReference type="EMBL" id="LJDB01000015">
    <property type="protein sequence ID" value="ONI42310.1"/>
    <property type="molecule type" value="Genomic_DNA"/>
</dbReference>
<evidence type="ECO:0000313" key="2">
    <source>
        <dbReference type="Proteomes" id="UP000188605"/>
    </source>
</evidence>
<protein>
    <submittedName>
        <fullName evidence="1">Uncharacterized protein</fullName>
    </submittedName>
</protein>
<organism evidence="1 2">
    <name type="scientific">Candidatus Epulonipiscium fishelsonii</name>
    <dbReference type="NCBI Taxonomy" id="77094"/>
    <lineage>
        <taxon>Bacteria</taxon>
        <taxon>Bacillati</taxon>
        <taxon>Bacillota</taxon>
        <taxon>Clostridia</taxon>
        <taxon>Lachnospirales</taxon>
        <taxon>Lachnospiraceae</taxon>
        <taxon>Candidatus Epulonipiscium</taxon>
    </lineage>
</organism>
<keyword evidence="2" id="KW-1185">Reference proteome</keyword>
<accession>A0ACC8XG58</accession>
<gene>
    <name evidence="1" type="ORF">AN396_01920</name>
</gene>
<dbReference type="Proteomes" id="UP000188605">
    <property type="component" value="Unassembled WGS sequence"/>
</dbReference>
<proteinExistence type="predicted"/>
<comment type="caution">
    <text evidence="1">The sequence shown here is derived from an EMBL/GenBank/DDBJ whole genome shotgun (WGS) entry which is preliminary data.</text>
</comment>
<name>A0ACC8XG58_9FIRM</name>
<sequence length="347" mass="40517">MKMTMKRYYISMFFIIICMPIISMPFIQTQGQNSSRKVPTVFIQGNLNLEYFSQVDEYLKENFNFRESLISIHSGIMESLFNTSAQSKVIVGEDNWLYYSETIDDYLRTDVLTDDELAQIASNINLIAEYVEQQGAKFVFTIAPNKNSIYPEYMPKNYVKPPIESNAQKLAKLLDKDIYINLFERFDNTECISYLKRDSHWNNYGAYLGFKEILAGLDIEEENFEITQINKKREFKSDLDKMLYPNGSMYDEQIYYTFDTSFEFISRFKSGDDIIIQTTSPQGEASALVFRDSFGNALLDFFARQFESVEFNRAVPYQLEKAKDFDYVVLEIVERNLPNLISPPIIK</sequence>
<evidence type="ECO:0000313" key="1">
    <source>
        <dbReference type="EMBL" id="ONI42310.1"/>
    </source>
</evidence>
<reference evidence="1" key="1">
    <citation type="submission" date="2016-08" db="EMBL/GenBank/DDBJ databases">
        <authorList>
            <person name="Ngugi D.K."/>
            <person name="Miyake S."/>
            <person name="Stingl U."/>
        </authorList>
    </citation>
    <scope>NUCLEOTIDE SEQUENCE</scope>
    <source>
        <strain evidence="1">SCG-B11WGA-EpuloA1</strain>
    </source>
</reference>